<dbReference type="AlphaFoldDB" id="A0A1M5QTP7"/>
<dbReference type="EMBL" id="LT670817">
    <property type="protein sequence ID" value="SHH17089.1"/>
    <property type="molecule type" value="Genomic_DNA"/>
</dbReference>
<evidence type="ECO:0000313" key="2">
    <source>
        <dbReference type="Proteomes" id="UP000189796"/>
    </source>
</evidence>
<organism evidence="1 2">
    <name type="scientific">Bradyrhizobium erythrophlei</name>
    <dbReference type="NCBI Taxonomy" id="1437360"/>
    <lineage>
        <taxon>Bacteria</taxon>
        <taxon>Pseudomonadati</taxon>
        <taxon>Pseudomonadota</taxon>
        <taxon>Alphaproteobacteria</taxon>
        <taxon>Hyphomicrobiales</taxon>
        <taxon>Nitrobacteraceae</taxon>
        <taxon>Bradyrhizobium</taxon>
    </lineage>
</organism>
<evidence type="ECO:0000313" key="1">
    <source>
        <dbReference type="EMBL" id="SHH17089.1"/>
    </source>
</evidence>
<gene>
    <name evidence="1" type="ORF">SAMN05443248_3942</name>
</gene>
<protein>
    <submittedName>
        <fullName evidence="1">Uncharacterized protein</fullName>
    </submittedName>
</protein>
<dbReference type="Proteomes" id="UP000189796">
    <property type="component" value="Chromosome I"/>
</dbReference>
<accession>A0A1M5QTP7</accession>
<name>A0A1M5QTP7_9BRAD</name>
<reference evidence="1 2" key="1">
    <citation type="submission" date="2016-11" db="EMBL/GenBank/DDBJ databases">
        <authorList>
            <person name="Jaros S."/>
            <person name="Januszkiewicz K."/>
            <person name="Wedrychowicz H."/>
        </authorList>
    </citation>
    <scope>NUCLEOTIDE SEQUENCE [LARGE SCALE GENOMIC DNA]</scope>
    <source>
        <strain evidence="1 2">GAS138</strain>
    </source>
</reference>
<sequence length="188" mass="20219">MSGPAVPENMQGMSDIEALDAVALQTGIRVNERTHRGKLGWSISPNIERASAPRERGKPAAVQQKAVAAVAVGQPARRLTAVAKIIADYPELVEAFRERLDEMGMTRQELDHQAGLPDRYAGKILGRGRVRALGLRSLGPVLGALGFRLLLIDDTAQTAKIMARRQPRERPVRQTPACAVSAASIAGD</sequence>
<proteinExistence type="predicted"/>